<comment type="caution">
    <text evidence="2">The sequence shown here is derived from an EMBL/GenBank/DDBJ whole genome shotgun (WGS) entry which is preliminary data.</text>
</comment>
<reference evidence="2 3" key="1">
    <citation type="submission" date="2020-05" db="EMBL/GenBank/DDBJ databases">
        <title>Vigna angularis (adzuki bean) Var. LongXiaoDou No. 4 denovo assembly.</title>
        <authorList>
            <person name="Xiang H."/>
        </authorList>
    </citation>
    <scope>NUCLEOTIDE SEQUENCE [LARGE SCALE GENOMIC DNA]</scope>
    <source>
        <tissue evidence="2">Leaf</tissue>
    </source>
</reference>
<dbReference type="Proteomes" id="UP000743370">
    <property type="component" value="Unassembled WGS sequence"/>
</dbReference>
<keyword evidence="1" id="KW-0732">Signal</keyword>
<gene>
    <name evidence="2" type="ORF">HKW66_Vig0068930</name>
</gene>
<dbReference type="EMBL" id="JABFOF010000006">
    <property type="protein sequence ID" value="KAG2395731.1"/>
    <property type="molecule type" value="Genomic_DNA"/>
</dbReference>
<protein>
    <recommendedName>
        <fullName evidence="4">Secreted protein</fullName>
    </recommendedName>
</protein>
<proteinExistence type="predicted"/>
<feature type="signal peptide" evidence="1">
    <location>
        <begin position="1"/>
        <end position="26"/>
    </location>
</feature>
<evidence type="ECO:0000256" key="1">
    <source>
        <dbReference type="SAM" id="SignalP"/>
    </source>
</evidence>
<organism evidence="2 3">
    <name type="scientific">Phaseolus angularis</name>
    <name type="common">Azuki bean</name>
    <name type="synonym">Vigna angularis</name>
    <dbReference type="NCBI Taxonomy" id="3914"/>
    <lineage>
        <taxon>Eukaryota</taxon>
        <taxon>Viridiplantae</taxon>
        <taxon>Streptophyta</taxon>
        <taxon>Embryophyta</taxon>
        <taxon>Tracheophyta</taxon>
        <taxon>Spermatophyta</taxon>
        <taxon>Magnoliopsida</taxon>
        <taxon>eudicotyledons</taxon>
        <taxon>Gunneridae</taxon>
        <taxon>Pentapetalae</taxon>
        <taxon>rosids</taxon>
        <taxon>fabids</taxon>
        <taxon>Fabales</taxon>
        <taxon>Fabaceae</taxon>
        <taxon>Papilionoideae</taxon>
        <taxon>50 kb inversion clade</taxon>
        <taxon>NPAAA clade</taxon>
        <taxon>indigoferoid/millettioid clade</taxon>
        <taxon>Phaseoleae</taxon>
        <taxon>Vigna</taxon>
    </lineage>
</organism>
<evidence type="ECO:0000313" key="3">
    <source>
        <dbReference type="Proteomes" id="UP000743370"/>
    </source>
</evidence>
<feature type="chain" id="PRO_5035870374" description="Secreted protein" evidence="1">
    <location>
        <begin position="27"/>
        <end position="92"/>
    </location>
</feature>
<sequence length="92" mass="10312">MPSFLLPLVPSCLCFSFVFDFSQISGAFWRPVRWVLVLVAGEQLLKCQWSQTSAVGSAESRETAYRYAEVSQAAHTNRTSMCISCRRISNSV</sequence>
<evidence type="ECO:0000313" key="2">
    <source>
        <dbReference type="EMBL" id="KAG2395731.1"/>
    </source>
</evidence>
<accession>A0A8T0K7V4</accession>
<evidence type="ECO:0008006" key="4">
    <source>
        <dbReference type="Google" id="ProtNLM"/>
    </source>
</evidence>
<name>A0A8T0K7V4_PHAAN</name>
<dbReference type="AlphaFoldDB" id="A0A8T0K7V4"/>